<dbReference type="Proteomes" id="UP000829925">
    <property type="component" value="Chromosome"/>
</dbReference>
<feature type="region of interest" description="Disordered" evidence="1">
    <location>
        <begin position="1"/>
        <end position="102"/>
    </location>
</feature>
<feature type="compositionally biased region" description="Low complexity" evidence="1">
    <location>
        <begin position="81"/>
        <end position="92"/>
    </location>
</feature>
<reference evidence="2 3" key="1">
    <citation type="submission" date="2022-04" db="EMBL/GenBank/DDBJ databases">
        <title>Hymenobacter sp. isolated from the air.</title>
        <authorList>
            <person name="Won M."/>
            <person name="Lee C.-M."/>
            <person name="Woen H.-Y."/>
            <person name="Kwon S.-W."/>
        </authorList>
    </citation>
    <scope>NUCLEOTIDE SEQUENCE [LARGE SCALE GENOMIC DNA]</scope>
    <source>
        <strain evidence="3">5413 J-13</strain>
    </source>
</reference>
<evidence type="ECO:0000313" key="2">
    <source>
        <dbReference type="EMBL" id="UOR05974.1"/>
    </source>
</evidence>
<name>A0A8T9SYK1_9BACT</name>
<keyword evidence="3" id="KW-1185">Reference proteome</keyword>
<sequence length="102" mass="10108">MAQHPTPPLDEETEDAMRAREFQPDSRLAAGNSSEALTGNNGDDNSGSGGTEGGHEIKGKNVATGTQYDKPGNADEGDVGGSTTSSGSASGSAGTGIGQVNL</sequence>
<dbReference type="RefSeq" id="WP_245094713.1">
    <property type="nucleotide sequence ID" value="NZ_CP095053.1"/>
</dbReference>
<gene>
    <name evidence="2" type="ORF">MUN82_02455</name>
</gene>
<evidence type="ECO:0000313" key="3">
    <source>
        <dbReference type="Proteomes" id="UP000829925"/>
    </source>
</evidence>
<dbReference type="KEGG" id="haei:MUN82_02455"/>
<feature type="compositionally biased region" description="Gly residues" evidence="1">
    <location>
        <begin position="93"/>
        <end position="102"/>
    </location>
</feature>
<protein>
    <submittedName>
        <fullName evidence="2">Uncharacterized protein</fullName>
    </submittedName>
</protein>
<evidence type="ECO:0000256" key="1">
    <source>
        <dbReference type="SAM" id="MobiDB-lite"/>
    </source>
</evidence>
<feature type="compositionally biased region" description="Basic and acidic residues" evidence="1">
    <location>
        <begin position="15"/>
        <end position="24"/>
    </location>
</feature>
<dbReference type="AlphaFoldDB" id="A0A8T9SYK1"/>
<proteinExistence type="predicted"/>
<accession>A0A8T9SYK1</accession>
<organism evidence="2 3">
    <name type="scientific">Hymenobacter aerilatus</name>
    <dbReference type="NCBI Taxonomy" id="2932251"/>
    <lineage>
        <taxon>Bacteria</taxon>
        <taxon>Pseudomonadati</taxon>
        <taxon>Bacteroidota</taxon>
        <taxon>Cytophagia</taxon>
        <taxon>Cytophagales</taxon>
        <taxon>Hymenobacteraceae</taxon>
        <taxon>Hymenobacter</taxon>
    </lineage>
</organism>
<dbReference type="EMBL" id="CP095053">
    <property type="protein sequence ID" value="UOR05974.1"/>
    <property type="molecule type" value="Genomic_DNA"/>
</dbReference>